<dbReference type="FunFam" id="1.10.10.10:FF:000014">
    <property type="entry name" value="Cullin 1"/>
    <property type="match status" value="1"/>
</dbReference>
<dbReference type="EMBL" id="JAAAJB010000420">
    <property type="protein sequence ID" value="KAG0256218.1"/>
    <property type="molecule type" value="Genomic_DNA"/>
</dbReference>
<evidence type="ECO:0000256" key="2">
    <source>
        <dbReference type="ARBA" id="ARBA00022843"/>
    </source>
</evidence>
<dbReference type="InterPro" id="IPR036388">
    <property type="entry name" value="WH-like_DNA-bd_sf"/>
</dbReference>
<keyword evidence="6" id="KW-1185">Reference proteome</keyword>
<dbReference type="InterPro" id="IPR019559">
    <property type="entry name" value="Cullin_neddylation_domain"/>
</dbReference>
<dbReference type="SUPFAM" id="SSF75632">
    <property type="entry name" value="Cullin homology domain"/>
    <property type="match status" value="1"/>
</dbReference>
<dbReference type="GO" id="GO:0031625">
    <property type="term" value="F:ubiquitin protein ligase binding"/>
    <property type="evidence" value="ECO:0007669"/>
    <property type="project" value="InterPro"/>
</dbReference>
<comment type="caution">
    <text evidence="5">The sequence shown here is derived from an EMBL/GenBank/DDBJ whole genome shotgun (WGS) entry which is preliminary data.</text>
</comment>
<dbReference type="OrthoDB" id="2414405at2759"/>
<proteinExistence type="inferred from homology"/>
<protein>
    <submittedName>
        <fullName evidence="5">Cullin-3</fullName>
    </submittedName>
</protein>
<evidence type="ECO:0000256" key="3">
    <source>
        <dbReference type="PROSITE-ProRule" id="PRU00330"/>
    </source>
</evidence>
<dbReference type="SMART" id="SM00884">
    <property type="entry name" value="Cullin_Nedd8"/>
    <property type="match status" value="1"/>
</dbReference>
<dbReference type="SUPFAM" id="SSF46785">
    <property type="entry name" value="Winged helix' DNA-binding domain"/>
    <property type="match status" value="1"/>
</dbReference>
<dbReference type="Proteomes" id="UP000807716">
    <property type="component" value="Unassembled WGS sequence"/>
</dbReference>
<evidence type="ECO:0000259" key="4">
    <source>
        <dbReference type="PROSITE" id="PS50069"/>
    </source>
</evidence>
<dbReference type="Pfam" id="PF26557">
    <property type="entry name" value="Cullin_AB"/>
    <property type="match status" value="1"/>
</dbReference>
<dbReference type="InterPro" id="IPR036390">
    <property type="entry name" value="WH_DNA-bd_sf"/>
</dbReference>
<dbReference type="PROSITE" id="PS50069">
    <property type="entry name" value="CULLIN_2"/>
    <property type="match status" value="1"/>
</dbReference>
<keyword evidence="1" id="KW-1017">Isopeptide bond</keyword>
<dbReference type="InterPro" id="IPR036317">
    <property type="entry name" value="Cullin_homology_sf"/>
</dbReference>
<organism evidence="5 6">
    <name type="scientific">Actinomortierella ambigua</name>
    <dbReference type="NCBI Taxonomy" id="1343610"/>
    <lineage>
        <taxon>Eukaryota</taxon>
        <taxon>Fungi</taxon>
        <taxon>Fungi incertae sedis</taxon>
        <taxon>Mucoromycota</taxon>
        <taxon>Mortierellomycotina</taxon>
        <taxon>Mortierellomycetes</taxon>
        <taxon>Mortierellales</taxon>
        <taxon>Mortierellaceae</taxon>
        <taxon>Actinomortierella</taxon>
    </lineage>
</organism>
<gene>
    <name evidence="5" type="primary">CUL3_4</name>
    <name evidence="5" type="ORF">DFQ27_005854</name>
</gene>
<name>A0A9P6PXZ2_9FUNG</name>
<reference evidence="5" key="1">
    <citation type="journal article" date="2020" name="Fungal Divers.">
        <title>Resolving the Mortierellaceae phylogeny through synthesis of multi-gene phylogenetics and phylogenomics.</title>
        <authorList>
            <person name="Vandepol N."/>
            <person name="Liber J."/>
            <person name="Desiro A."/>
            <person name="Na H."/>
            <person name="Kennedy M."/>
            <person name="Barry K."/>
            <person name="Grigoriev I.V."/>
            <person name="Miller A.N."/>
            <person name="O'Donnell K."/>
            <person name="Stajich J.E."/>
            <person name="Bonito G."/>
        </authorList>
    </citation>
    <scope>NUCLEOTIDE SEQUENCE</scope>
    <source>
        <strain evidence="5">BC1065</strain>
    </source>
</reference>
<dbReference type="PANTHER" id="PTHR11932">
    <property type="entry name" value="CULLIN"/>
    <property type="match status" value="1"/>
</dbReference>
<dbReference type="Gene3D" id="1.10.10.10">
    <property type="entry name" value="Winged helix-like DNA-binding domain superfamily/Winged helix DNA-binding domain"/>
    <property type="match status" value="1"/>
</dbReference>
<dbReference type="GO" id="GO:0006511">
    <property type="term" value="P:ubiquitin-dependent protein catabolic process"/>
    <property type="evidence" value="ECO:0007669"/>
    <property type="project" value="InterPro"/>
</dbReference>
<dbReference type="Pfam" id="PF10557">
    <property type="entry name" value="Cullin_Nedd8"/>
    <property type="match status" value="1"/>
</dbReference>
<accession>A0A9P6PXZ2</accession>
<dbReference type="InterPro" id="IPR059120">
    <property type="entry name" value="Cullin-like_AB"/>
</dbReference>
<keyword evidence="2" id="KW-0832">Ubl conjugation</keyword>
<dbReference type="AlphaFoldDB" id="A0A9P6PXZ2"/>
<comment type="similarity">
    <text evidence="3">Belongs to the cullin family.</text>
</comment>
<dbReference type="Gene3D" id="3.30.230.130">
    <property type="entry name" value="Cullin, Chain C, Domain 2"/>
    <property type="match status" value="1"/>
</dbReference>
<dbReference type="InterPro" id="IPR016158">
    <property type="entry name" value="Cullin_homology"/>
</dbReference>
<sequence>MTVAVMSNVDLGAQIDPQKHELNVSRLVAVVLLLFNGVPEGVTLGYEAIAQETGLPPEHLKRALQSCGKYKILIKEPKSRIIADTDTFTFNRGFSEKMLQIKIQTVASKVENVVEQKDTQQRVEEARKHMAEAAIVRVMKSRKTLERNELIAEVITQLQIRFSPSPAMIKKRIDALIEREYLERVSHDR</sequence>
<dbReference type="InterPro" id="IPR045093">
    <property type="entry name" value="Cullin"/>
</dbReference>
<evidence type="ECO:0000313" key="5">
    <source>
        <dbReference type="EMBL" id="KAG0256218.1"/>
    </source>
</evidence>
<evidence type="ECO:0000256" key="1">
    <source>
        <dbReference type="ARBA" id="ARBA00022499"/>
    </source>
</evidence>
<feature type="domain" description="Cullin family profile" evidence="4">
    <location>
        <begin position="6"/>
        <end position="68"/>
    </location>
</feature>
<evidence type="ECO:0000313" key="6">
    <source>
        <dbReference type="Proteomes" id="UP000807716"/>
    </source>
</evidence>